<keyword evidence="3" id="KW-1185">Reference proteome</keyword>
<evidence type="ECO:0000259" key="1">
    <source>
        <dbReference type="Pfam" id="PF22746"/>
    </source>
</evidence>
<feature type="domain" description="YvlB/LiaX N-terminal" evidence="1">
    <location>
        <begin position="4"/>
        <end position="32"/>
    </location>
</feature>
<dbReference type="EMBL" id="JBHUEM010000060">
    <property type="protein sequence ID" value="MFD1739792.1"/>
    <property type="molecule type" value="Genomic_DNA"/>
</dbReference>
<comment type="caution">
    <text evidence="2">The sequence shown here is derived from an EMBL/GenBank/DDBJ whole genome shotgun (WGS) entry which is preliminary data.</text>
</comment>
<evidence type="ECO:0000313" key="3">
    <source>
        <dbReference type="Proteomes" id="UP001597214"/>
    </source>
</evidence>
<reference evidence="3" key="1">
    <citation type="journal article" date="2019" name="Int. J. Syst. Evol. Microbiol.">
        <title>The Global Catalogue of Microorganisms (GCM) 10K type strain sequencing project: providing services to taxonomists for standard genome sequencing and annotation.</title>
        <authorList>
            <consortium name="The Broad Institute Genomics Platform"/>
            <consortium name="The Broad Institute Genome Sequencing Center for Infectious Disease"/>
            <person name="Wu L."/>
            <person name="Ma J."/>
        </authorList>
    </citation>
    <scope>NUCLEOTIDE SEQUENCE [LARGE SCALE GENOMIC DNA]</scope>
    <source>
        <strain evidence="3">CCUG 49339</strain>
    </source>
</reference>
<dbReference type="Proteomes" id="UP001597214">
    <property type="component" value="Unassembled WGS sequence"/>
</dbReference>
<dbReference type="Pfam" id="PF22746">
    <property type="entry name" value="SHOCT-like_DUF2089-C"/>
    <property type="match status" value="1"/>
</dbReference>
<organism evidence="2 3">
    <name type="scientific">Bacillus salitolerans</name>
    <dbReference type="NCBI Taxonomy" id="1437434"/>
    <lineage>
        <taxon>Bacteria</taxon>
        <taxon>Bacillati</taxon>
        <taxon>Bacillota</taxon>
        <taxon>Bacilli</taxon>
        <taxon>Bacillales</taxon>
        <taxon>Bacillaceae</taxon>
        <taxon>Bacillus</taxon>
    </lineage>
</organism>
<accession>A0ABW4LXH2</accession>
<sequence>MRGEITKVLELLQEGKINNEEAADILSALKEEVAPALEPKGYMSKSLKIKVDSEDGDKVNVNLPLKLVKSLHGAIENIPVIQKHLNGLDMNLILDAISNHVEGPIVDIDSADGEKVCIVIE</sequence>
<gene>
    <name evidence="2" type="ORF">ACFSCX_25330</name>
</gene>
<name>A0ABW4LXH2_9BACI</name>
<evidence type="ECO:0000313" key="2">
    <source>
        <dbReference type="EMBL" id="MFD1739792.1"/>
    </source>
</evidence>
<protein>
    <recommendedName>
        <fullName evidence="1">YvlB/LiaX N-terminal domain-containing protein</fullName>
    </recommendedName>
</protein>
<proteinExistence type="predicted"/>
<dbReference type="InterPro" id="IPR053959">
    <property type="entry name" value="YvlB/LiaX_N"/>
</dbReference>
<dbReference type="RefSeq" id="WP_377931046.1">
    <property type="nucleotide sequence ID" value="NZ_JBHUEM010000060.1"/>
</dbReference>